<dbReference type="AlphaFoldDB" id="A0A0D7KBT8"/>
<accession>A0A0D7KBT8</accession>
<organism evidence="3 4">
    <name type="scientific">Acidovorax temperans</name>
    <dbReference type="NCBI Taxonomy" id="80878"/>
    <lineage>
        <taxon>Bacteria</taxon>
        <taxon>Pseudomonadati</taxon>
        <taxon>Pseudomonadota</taxon>
        <taxon>Betaproteobacteria</taxon>
        <taxon>Burkholderiales</taxon>
        <taxon>Comamonadaceae</taxon>
        <taxon>Acidovorax</taxon>
    </lineage>
</organism>
<keyword evidence="1" id="KW-0472">Membrane</keyword>
<evidence type="ECO:0000313" key="3">
    <source>
        <dbReference type="EMBL" id="KJA11725.1"/>
    </source>
</evidence>
<feature type="domain" description="DUF1468" evidence="2">
    <location>
        <begin position="10"/>
        <end position="154"/>
    </location>
</feature>
<evidence type="ECO:0000259" key="2">
    <source>
        <dbReference type="Pfam" id="PF07331"/>
    </source>
</evidence>
<dbReference type="InterPro" id="IPR009936">
    <property type="entry name" value="DUF1468"/>
</dbReference>
<protein>
    <submittedName>
        <fullName evidence="3">Membrane protein</fullName>
    </submittedName>
</protein>
<keyword evidence="1" id="KW-1133">Transmembrane helix</keyword>
<gene>
    <name evidence="3" type="ORF">RP29_03560</name>
</gene>
<dbReference type="PATRIC" id="fig|80878.5.peg.4140"/>
<dbReference type="OrthoDB" id="7029611at2"/>
<evidence type="ECO:0000256" key="1">
    <source>
        <dbReference type="SAM" id="Phobius"/>
    </source>
</evidence>
<reference evidence="3 4" key="1">
    <citation type="submission" date="2014-12" db="EMBL/GenBank/DDBJ databases">
        <title>Isolation of bacteria from lake water.</title>
        <authorList>
            <person name="Sheng K.-Y."/>
            <person name="Chin P.-S."/>
            <person name="Chan K.-G."/>
            <person name="Tan G.S."/>
        </authorList>
    </citation>
    <scope>NUCLEOTIDE SEQUENCE [LARGE SCALE GENOMIC DNA]</scope>
    <source>
        <strain evidence="3 4">KY4</strain>
    </source>
</reference>
<dbReference type="Pfam" id="PF07331">
    <property type="entry name" value="TctB"/>
    <property type="match status" value="1"/>
</dbReference>
<name>A0A0D7KBT8_9BURK</name>
<sequence>MKIKSQKDFFAGLMFMGVGTAFAWGATTYNIGTGARMGPGYFPLILGILLAVIGLVITFKATTTETADGDKIGKWAWKPLFFILAANFTFGILLGGLPSIGVPAMGLIVGIYALTFIASLASNEFNAKGVFVLATILAAGSYVAFVWALKLQFPVWPSFISG</sequence>
<dbReference type="EMBL" id="JXYQ01000009">
    <property type="protein sequence ID" value="KJA11725.1"/>
    <property type="molecule type" value="Genomic_DNA"/>
</dbReference>
<evidence type="ECO:0000313" key="4">
    <source>
        <dbReference type="Proteomes" id="UP000032566"/>
    </source>
</evidence>
<proteinExistence type="predicted"/>
<feature type="transmembrane region" description="Helical" evidence="1">
    <location>
        <begin position="75"/>
        <end position="94"/>
    </location>
</feature>
<dbReference type="RefSeq" id="WP_044395902.1">
    <property type="nucleotide sequence ID" value="NZ_JXYQ01000009.1"/>
</dbReference>
<comment type="caution">
    <text evidence="3">The sequence shown here is derived from an EMBL/GenBank/DDBJ whole genome shotgun (WGS) entry which is preliminary data.</text>
</comment>
<keyword evidence="4" id="KW-1185">Reference proteome</keyword>
<dbReference type="STRING" id="80878.RP29_03560"/>
<dbReference type="Proteomes" id="UP000032566">
    <property type="component" value="Unassembled WGS sequence"/>
</dbReference>
<feature type="transmembrane region" description="Helical" evidence="1">
    <location>
        <begin position="130"/>
        <end position="149"/>
    </location>
</feature>
<keyword evidence="1" id="KW-0812">Transmembrane</keyword>
<feature type="transmembrane region" description="Helical" evidence="1">
    <location>
        <begin position="100"/>
        <end position="118"/>
    </location>
</feature>
<feature type="transmembrane region" description="Helical" evidence="1">
    <location>
        <begin position="41"/>
        <end position="63"/>
    </location>
</feature>